<dbReference type="Proteomes" id="UP000306912">
    <property type="component" value="Unassembled WGS sequence"/>
</dbReference>
<dbReference type="AlphaFoldDB" id="A0A5R8QC61"/>
<dbReference type="EMBL" id="VBWP01000007">
    <property type="protein sequence ID" value="TLG72702.1"/>
    <property type="molecule type" value="Genomic_DNA"/>
</dbReference>
<name>A0A5R8QC61_9FIRM</name>
<evidence type="ECO:0000313" key="3">
    <source>
        <dbReference type="Proteomes" id="UP000306912"/>
    </source>
</evidence>
<proteinExistence type="predicted"/>
<accession>A0A5R8QC61</accession>
<keyword evidence="3" id="KW-1185">Reference proteome</keyword>
<organism evidence="2 3">
    <name type="scientific">Culicoidibacter larvae</name>
    <dbReference type="NCBI Taxonomy" id="2579976"/>
    <lineage>
        <taxon>Bacteria</taxon>
        <taxon>Bacillati</taxon>
        <taxon>Bacillota</taxon>
        <taxon>Culicoidibacteria</taxon>
        <taxon>Culicoidibacterales</taxon>
        <taxon>Culicoidibacteraceae</taxon>
        <taxon>Culicoidibacter</taxon>
    </lineage>
</organism>
<feature type="domain" description="Replication-associated protein ORF2/G2P" evidence="1">
    <location>
        <begin position="86"/>
        <end position="182"/>
    </location>
</feature>
<dbReference type="OrthoDB" id="2666054at2"/>
<dbReference type="InParanoid" id="A0A5R8QC61"/>
<evidence type="ECO:0000313" key="2">
    <source>
        <dbReference type="EMBL" id="TLG72702.1"/>
    </source>
</evidence>
<comment type="caution">
    <text evidence="2">The sequence shown here is derived from an EMBL/GenBank/DDBJ whole genome shotgun (WGS) entry which is preliminary data.</text>
</comment>
<dbReference type="Pfam" id="PF23343">
    <property type="entry name" value="REP_ORF2-G2P"/>
    <property type="match status" value="1"/>
</dbReference>
<reference evidence="2 3" key="1">
    <citation type="submission" date="2019-05" db="EMBL/GenBank/DDBJ databases">
        <title>Culicoidintestinum kansasii gen. nov., sp. nov. from the gastrointestinal tract of the biting midge, Culicoides sonorensis.</title>
        <authorList>
            <person name="Neupane S."/>
            <person name="Ghosh A."/>
            <person name="Gunther S."/>
            <person name="Martin K."/>
            <person name="Zurek L."/>
        </authorList>
    </citation>
    <scope>NUCLEOTIDE SEQUENCE [LARGE SCALE GENOMIC DNA]</scope>
    <source>
        <strain evidence="2 3">CS-1</strain>
    </source>
</reference>
<gene>
    <name evidence="2" type="ORF">FEZ08_08295</name>
</gene>
<protein>
    <recommendedName>
        <fullName evidence="1">Replication-associated protein ORF2/G2P domain-containing protein</fullName>
    </recommendedName>
</protein>
<sequence length="256" mass="30145">MNMQKKAVVVKTRKTVSGDYVELFQYYVPYLLGGSSKNGSSSGKLKSEQKIFEERILSERLSARRAKNQLERLILCNIGQYHTSDKFLTVTFAENIQDREIANYLFMKFIQRLRYHFGTFEYLAVPELQNRGAIHYHILLFGLPFISKDHLADIWKHGYIKINAVERYYNLAHYIAKYINKDFETGRKKAQKRYMSSRGLKKPIIEYNIDLEVEKQNGIILYEDTFDTEHAGVIRLIKLKREPTHQIVNSQKHEKI</sequence>
<evidence type="ECO:0000259" key="1">
    <source>
        <dbReference type="Pfam" id="PF23343"/>
    </source>
</evidence>
<dbReference type="InterPro" id="IPR056906">
    <property type="entry name" value="ORF2/G2P_dom"/>
</dbReference>